<dbReference type="CDD" id="cd06529">
    <property type="entry name" value="S24_LexA-like"/>
    <property type="match status" value="1"/>
</dbReference>
<dbReference type="InterPro" id="IPR039418">
    <property type="entry name" value="LexA-like"/>
</dbReference>
<evidence type="ECO:0000313" key="3">
    <source>
        <dbReference type="EMBL" id="MFC3051382.1"/>
    </source>
</evidence>
<proteinExistence type="predicted"/>
<feature type="region of interest" description="Disordered" evidence="1">
    <location>
        <begin position="1"/>
        <end position="21"/>
    </location>
</feature>
<dbReference type="Proteomes" id="UP001595444">
    <property type="component" value="Unassembled WGS sequence"/>
</dbReference>
<gene>
    <name evidence="3" type="ORF">ACFOKA_05650</name>
</gene>
<protein>
    <submittedName>
        <fullName evidence="3">Helix-turn-helix transcriptional regulator</fullName>
    </submittedName>
</protein>
<comment type="caution">
    <text evidence="3">The sequence shown here is derived from an EMBL/GenBank/DDBJ whole genome shotgun (WGS) entry which is preliminary data.</text>
</comment>
<evidence type="ECO:0000256" key="1">
    <source>
        <dbReference type="SAM" id="MobiDB-lite"/>
    </source>
</evidence>
<dbReference type="InterPro" id="IPR015927">
    <property type="entry name" value="Peptidase_S24_S26A/B/C"/>
</dbReference>
<dbReference type="SUPFAM" id="SSF51306">
    <property type="entry name" value="LexA/Signal peptidase"/>
    <property type="match status" value="1"/>
</dbReference>
<accession>A0ABV7D3E2</accession>
<sequence>MFSSHKDLPVLGRAQGGDNGNLTIEENPIDWTFRPADLQGVQGAFAVFVTGDSMAPKYKDQDLAYIHPTTSPRKGRFVLIETAEHKGLIKQFVKWEGETLCLRQFNPDRLLYFKRSEIRQIMLVIGSLDA</sequence>
<evidence type="ECO:0000259" key="2">
    <source>
        <dbReference type="Pfam" id="PF00717"/>
    </source>
</evidence>
<dbReference type="Pfam" id="PF00717">
    <property type="entry name" value="Peptidase_S24"/>
    <property type="match status" value="1"/>
</dbReference>
<name>A0ABV7D3E2_9PROT</name>
<dbReference type="InterPro" id="IPR036286">
    <property type="entry name" value="LexA/Signal_pep-like_sf"/>
</dbReference>
<reference evidence="4" key="1">
    <citation type="journal article" date="2019" name="Int. J. Syst. Evol. Microbiol.">
        <title>The Global Catalogue of Microorganisms (GCM) 10K type strain sequencing project: providing services to taxonomists for standard genome sequencing and annotation.</title>
        <authorList>
            <consortium name="The Broad Institute Genomics Platform"/>
            <consortium name="The Broad Institute Genome Sequencing Center for Infectious Disease"/>
            <person name="Wu L."/>
            <person name="Ma J."/>
        </authorList>
    </citation>
    <scope>NUCLEOTIDE SEQUENCE [LARGE SCALE GENOMIC DNA]</scope>
    <source>
        <strain evidence="4">KCTC 62164</strain>
    </source>
</reference>
<dbReference type="Gene3D" id="2.10.109.10">
    <property type="entry name" value="Umud Fragment, subunit A"/>
    <property type="match status" value="1"/>
</dbReference>
<dbReference type="RefSeq" id="WP_194211554.1">
    <property type="nucleotide sequence ID" value="NZ_CP061205.1"/>
</dbReference>
<evidence type="ECO:0000313" key="4">
    <source>
        <dbReference type="Proteomes" id="UP001595444"/>
    </source>
</evidence>
<organism evidence="3 4">
    <name type="scientific">Kordiimonas pumila</name>
    <dbReference type="NCBI Taxonomy" id="2161677"/>
    <lineage>
        <taxon>Bacteria</taxon>
        <taxon>Pseudomonadati</taxon>
        <taxon>Pseudomonadota</taxon>
        <taxon>Alphaproteobacteria</taxon>
        <taxon>Kordiimonadales</taxon>
        <taxon>Kordiimonadaceae</taxon>
        <taxon>Kordiimonas</taxon>
    </lineage>
</organism>
<keyword evidence="4" id="KW-1185">Reference proteome</keyword>
<feature type="domain" description="Peptidase S24/S26A/S26B/S26C" evidence="2">
    <location>
        <begin position="9"/>
        <end position="108"/>
    </location>
</feature>
<dbReference type="EMBL" id="JBHRSL010000002">
    <property type="protein sequence ID" value="MFC3051382.1"/>
    <property type="molecule type" value="Genomic_DNA"/>
</dbReference>